<evidence type="ECO:0000313" key="3">
    <source>
        <dbReference type="Proteomes" id="UP001319861"/>
    </source>
</evidence>
<dbReference type="Proteomes" id="UP001319861">
    <property type="component" value="Chromosome"/>
</dbReference>
<name>A0ABN6FHF3_SINCY</name>
<organism evidence="2 3">
    <name type="scientific">Sinomonas cyclohexanicum</name>
    <name type="common">Corynebacterium cyclohexanicum</name>
    <dbReference type="NCBI Taxonomy" id="322009"/>
    <lineage>
        <taxon>Bacteria</taxon>
        <taxon>Bacillati</taxon>
        <taxon>Actinomycetota</taxon>
        <taxon>Actinomycetes</taxon>
        <taxon>Micrococcales</taxon>
        <taxon>Micrococcaceae</taxon>
        <taxon>Sinomonas</taxon>
    </lineage>
</organism>
<dbReference type="EMBL" id="AP024525">
    <property type="protein sequence ID" value="BCT76168.1"/>
    <property type="molecule type" value="Genomic_DNA"/>
</dbReference>
<evidence type="ECO:0000259" key="1">
    <source>
        <dbReference type="Pfam" id="PF04073"/>
    </source>
</evidence>
<dbReference type="SUPFAM" id="SSF55826">
    <property type="entry name" value="YbaK/ProRS associated domain"/>
    <property type="match status" value="1"/>
</dbReference>
<dbReference type="CDD" id="cd04333">
    <property type="entry name" value="ProX_deacylase"/>
    <property type="match status" value="1"/>
</dbReference>
<sequence length="167" mass="17208">MEAGTTPAGAPESGDRVAVERVRTALAAAGLPDTVKTFEDDVPTAIAAAAVLGCEVGAIANSLVFEHDGAPLLILASGAARVDTRLVSRTIGGKVRRASPEFVLEHTGQRVGGVAPVGHPEPLRTLIDVHLAGYPLLWAGAGDHQSMLSISYADLARVTGAQELDVR</sequence>
<dbReference type="Pfam" id="PF04073">
    <property type="entry name" value="tRNA_edit"/>
    <property type="match status" value="1"/>
</dbReference>
<reference evidence="2 3" key="1">
    <citation type="journal article" date="2021" name="J. Biosci. Bioeng.">
        <title>Identification and characterization of a chc gene cluster responsible for the aromatization pathway of cyclohexanecarboxylate degradation in Sinomonas cyclohexanicum ATCC 51369.</title>
        <authorList>
            <person name="Yamamoto T."/>
            <person name="Hasegawa Y."/>
            <person name="Lau P.C.K."/>
            <person name="Iwaki H."/>
        </authorList>
    </citation>
    <scope>NUCLEOTIDE SEQUENCE [LARGE SCALE GENOMIC DNA]</scope>
    <source>
        <strain evidence="2 3">ATCC 51369</strain>
    </source>
</reference>
<dbReference type="Gene3D" id="3.90.960.10">
    <property type="entry name" value="YbaK/aminoacyl-tRNA synthetase-associated domain"/>
    <property type="match status" value="1"/>
</dbReference>
<keyword evidence="3" id="KW-1185">Reference proteome</keyword>
<dbReference type="PANTHER" id="PTHR30411">
    <property type="entry name" value="CYTOPLASMIC PROTEIN"/>
    <property type="match status" value="1"/>
</dbReference>
<gene>
    <name evidence="2" type="ORF">SCMU_20100</name>
</gene>
<evidence type="ECO:0000313" key="2">
    <source>
        <dbReference type="EMBL" id="BCT76168.1"/>
    </source>
</evidence>
<dbReference type="InterPro" id="IPR036754">
    <property type="entry name" value="YbaK/aa-tRNA-synt-asso_dom_sf"/>
</dbReference>
<proteinExistence type="predicted"/>
<accession>A0ABN6FHF3</accession>
<feature type="domain" description="YbaK/aminoacyl-tRNA synthetase-associated" evidence="1">
    <location>
        <begin position="41"/>
        <end position="157"/>
    </location>
</feature>
<dbReference type="InterPro" id="IPR007214">
    <property type="entry name" value="YbaK/aa-tRNA-synth-assoc-dom"/>
</dbReference>
<dbReference type="PANTHER" id="PTHR30411:SF1">
    <property type="entry name" value="CYTOPLASMIC PROTEIN"/>
    <property type="match status" value="1"/>
</dbReference>
<protein>
    <submittedName>
        <fullName evidence="2">Aminoacyl-tRNA deacylase</fullName>
    </submittedName>
</protein>
<dbReference type="RefSeq" id="WP_229232809.1">
    <property type="nucleotide sequence ID" value="NZ_AP024525.1"/>
</dbReference>